<dbReference type="SUPFAM" id="SSF51306">
    <property type="entry name" value="LexA/Signal peptidase"/>
    <property type="match status" value="1"/>
</dbReference>
<dbReference type="PROSITE" id="PS51257">
    <property type="entry name" value="PROKAR_LIPOPROTEIN"/>
    <property type="match status" value="1"/>
</dbReference>
<organism evidence="2 9">
    <name type="scientific">Rotaria magnacalcarata</name>
    <dbReference type="NCBI Taxonomy" id="392030"/>
    <lineage>
        <taxon>Eukaryota</taxon>
        <taxon>Metazoa</taxon>
        <taxon>Spiralia</taxon>
        <taxon>Gnathifera</taxon>
        <taxon>Rotifera</taxon>
        <taxon>Eurotatoria</taxon>
        <taxon>Bdelloidea</taxon>
        <taxon>Philodinida</taxon>
        <taxon>Philodinidae</taxon>
        <taxon>Rotaria</taxon>
    </lineage>
</organism>
<dbReference type="Proteomes" id="UP000663824">
    <property type="component" value="Unassembled WGS sequence"/>
</dbReference>
<comment type="caution">
    <text evidence="2">The sequence shown here is derived from an EMBL/GenBank/DDBJ whole genome shotgun (WGS) entry which is preliminary data.</text>
</comment>
<evidence type="ECO:0000313" key="10">
    <source>
        <dbReference type="Proteomes" id="UP000663866"/>
    </source>
</evidence>
<dbReference type="EMBL" id="CAJNRE010006992">
    <property type="protein sequence ID" value="CAF2061163.1"/>
    <property type="molecule type" value="Genomic_DNA"/>
</dbReference>
<evidence type="ECO:0000313" key="9">
    <source>
        <dbReference type="Proteomes" id="UP000663855"/>
    </source>
</evidence>
<sequence>MKQIIKSFGWFLYGGVSCYCIQRFLVDFLYIKHNENELFQSGDIVVLDIWNRLKLNRNNLICAKSPENHQQTIVGHVIAFQDESVNIRPVNKRIKFVQIPKGSIAIELLTNDNHQEIKILPIGLIEGRTLARIWPLKRFTSHLLNMRSSAVDI</sequence>
<dbReference type="EMBL" id="CAJNRG010011768">
    <property type="protein sequence ID" value="CAF2134947.1"/>
    <property type="molecule type" value="Genomic_DNA"/>
</dbReference>
<dbReference type="Proteomes" id="UP000663856">
    <property type="component" value="Unassembled WGS sequence"/>
</dbReference>
<evidence type="ECO:0000313" key="7">
    <source>
        <dbReference type="EMBL" id="CAF3772526.1"/>
    </source>
</evidence>
<dbReference type="Proteomes" id="UP000663887">
    <property type="component" value="Unassembled WGS sequence"/>
</dbReference>
<evidence type="ECO:0000313" key="4">
    <source>
        <dbReference type="EMBL" id="CAF2134947.1"/>
    </source>
</evidence>
<dbReference type="OrthoDB" id="308440at2759"/>
<evidence type="ECO:0000313" key="8">
    <source>
        <dbReference type="EMBL" id="CAF3800155.1"/>
    </source>
</evidence>
<keyword evidence="10" id="KW-1185">Reference proteome</keyword>
<dbReference type="Proteomes" id="UP000663834">
    <property type="component" value="Unassembled WGS sequence"/>
</dbReference>
<evidence type="ECO:0000313" key="5">
    <source>
        <dbReference type="EMBL" id="CAF2203019.1"/>
    </source>
</evidence>
<dbReference type="InterPro" id="IPR036286">
    <property type="entry name" value="LexA/Signal_pep-like_sf"/>
</dbReference>
<dbReference type="EMBL" id="CAJOBF010000100">
    <property type="protein sequence ID" value="CAF3746531.1"/>
    <property type="molecule type" value="Genomic_DNA"/>
</dbReference>
<evidence type="ECO:0000313" key="1">
    <source>
        <dbReference type="EMBL" id="CAF1531379.1"/>
    </source>
</evidence>
<evidence type="ECO:0000313" key="2">
    <source>
        <dbReference type="EMBL" id="CAF1569905.1"/>
    </source>
</evidence>
<name>A0A815YEY0_9BILA</name>
<accession>A0A815YEY0</accession>
<dbReference type="AlphaFoldDB" id="A0A815YEY0"/>
<proteinExistence type="predicted"/>
<dbReference type="Proteomes" id="UP000663855">
    <property type="component" value="Unassembled WGS sequence"/>
</dbReference>
<reference evidence="2" key="1">
    <citation type="submission" date="2021-02" db="EMBL/GenBank/DDBJ databases">
        <authorList>
            <person name="Nowell W R."/>
        </authorList>
    </citation>
    <scope>NUCLEOTIDE SEQUENCE</scope>
</reference>
<dbReference type="EMBL" id="CAJNRF010016426">
    <property type="protein sequence ID" value="CAF2203019.1"/>
    <property type="molecule type" value="Genomic_DNA"/>
</dbReference>
<dbReference type="EMBL" id="CAJNOW010008202">
    <property type="protein sequence ID" value="CAF1531379.1"/>
    <property type="molecule type" value="Genomic_DNA"/>
</dbReference>
<evidence type="ECO:0000313" key="6">
    <source>
        <dbReference type="EMBL" id="CAF3746531.1"/>
    </source>
</evidence>
<dbReference type="EMBL" id="CAJOBG010000179">
    <property type="protein sequence ID" value="CAF3772526.1"/>
    <property type="molecule type" value="Genomic_DNA"/>
</dbReference>
<dbReference type="Proteomes" id="UP000663842">
    <property type="component" value="Unassembled WGS sequence"/>
</dbReference>
<protein>
    <submittedName>
        <fullName evidence="2">Uncharacterized protein</fullName>
    </submittedName>
</protein>
<dbReference type="Proteomes" id="UP000681720">
    <property type="component" value="Unassembled WGS sequence"/>
</dbReference>
<dbReference type="Proteomes" id="UP000663866">
    <property type="component" value="Unassembled WGS sequence"/>
</dbReference>
<evidence type="ECO:0000313" key="3">
    <source>
        <dbReference type="EMBL" id="CAF2061163.1"/>
    </source>
</evidence>
<dbReference type="EMBL" id="CAJOBJ010000156">
    <property type="protein sequence ID" value="CAF3800155.1"/>
    <property type="molecule type" value="Genomic_DNA"/>
</dbReference>
<dbReference type="EMBL" id="CAJNOV010015231">
    <property type="protein sequence ID" value="CAF1569905.1"/>
    <property type="molecule type" value="Genomic_DNA"/>
</dbReference>
<gene>
    <name evidence="2" type="ORF">CJN711_LOCUS31865</name>
    <name evidence="8" type="ORF">GIL414_LOCUS1042</name>
    <name evidence="1" type="ORF">KQP761_LOCUS16317</name>
    <name evidence="3" type="ORF">MBJ925_LOCUS14944</name>
    <name evidence="7" type="ORF">OVN521_LOCUS2326</name>
    <name evidence="6" type="ORF">UXM345_LOCUS1749</name>
    <name evidence="5" type="ORF">WKI299_LOCUS34600</name>
    <name evidence="4" type="ORF">XDN619_LOCUS25568</name>
</gene>